<dbReference type="Proteomes" id="UP001195483">
    <property type="component" value="Unassembled WGS sequence"/>
</dbReference>
<sequence length="86" mass="9848">MHVIGSNNSRSNSRTQECVTVSIISPTFEDFKHKAEIGARKYYANTKRSYFGAEPRSENDKAKDEKSRDSMVNRAKIVQRGRLKKP</sequence>
<dbReference type="AlphaFoldDB" id="A0AAE0RTL5"/>
<gene>
    <name evidence="2" type="ORF">CHS0354_029624</name>
</gene>
<organism evidence="2 3">
    <name type="scientific">Potamilus streckersoni</name>
    <dbReference type="NCBI Taxonomy" id="2493646"/>
    <lineage>
        <taxon>Eukaryota</taxon>
        <taxon>Metazoa</taxon>
        <taxon>Spiralia</taxon>
        <taxon>Lophotrochozoa</taxon>
        <taxon>Mollusca</taxon>
        <taxon>Bivalvia</taxon>
        <taxon>Autobranchia</taxon>
        <taxon>Heteroconchia</taxon>
        <taxon>Palaeoheterodonta</taxon>
        <taxon>Unionida</taxon>
        <taxon>Unionoidea</taxon>
        <taxon>Unionidae</taxon>
        <taxon>Ambleminae</taxon>
        <taxon>Lampsilini</taxon>
        <taxon>Potamilus</taxon>
    </lineage>
</organism>
<name>A0AAE0RTL5_9BIVA</name>
<feature type="compositionally biased region" description="Basic residues" evidence="1">
    <location>
        <begin position="77"/>
        <end position="86"/>
    </location>
</feature>
<reference evidence="2" key="2">
    <citation type="journal article" date="2021" name="Genome Biol. Evol.">
        <title>Developing a high-quality reference genome for a parasitic bivalve with doubly uniparental inheritance (Bivalvia: Unionida).</title>
        <authorList>
            <person name="Smith C.H."/>
        </authorList>
    </citation>
    <scope>NUCLEOTIDE SEQUENCE</scope>
    <source>
        <strain evidence="2">CHS0354</strain>
        <tissue evidence="2">Mantle</tissue>
    </source>
</reference>
<evidence type="ECO:0000313" key="3">
    <source>
        <dbReference type="Proteomes" id="UP001195483"/>
    </source>
</evidence>
<reference evidence="2" key="3">
    <citation type="submission" date="2023-05" db="EMBL/GenBank/DDBJ databases">
        <authorList>
            <person name="Smith C.H."/>
        </authorList>
    </citation>
    <scope>NUCLEOTIDE SEQUENCE</scope>
    <source>
        <strain evidence="2">CHS0354</strain>
        <tissue evidence="2">Mantle</tissue>
    </source>
</reference>
<feature type="region of interest" description="Disordered" evidence="1">
    <location>
        <begin position="48"/>
        <end position="86"/>
    </location>
</feature>
<comment type="caution">
    <text evidence="2">The sequence shown here is derived from an EMBL/GenBank/DDBJ whole genome shotgun (WGS) entry which is preliminary data.</text>
</comment>
<dbReference type="EMBL" id="JAEAOA010001776">
    <property type="protein sequence ID" value="KAK3579334.1"/>
    <property type="molecule type" value="Genomic_DNA"/>
</dbReference>
<evidence type="ECO:0000313" key="2">
    <source>
        <dbReference type="EMBL" id="KAK3579334.1"/>
    </source>
</evidence>
<proteinExistence type="predicted"/>
<keyword evidence="3" id="KW-1185">Reference proteome</keyword>
<feature type="compositionally biased region" description="Basic and acidic residues" evidence="1">
    <location>
        <begin position="55"/>
        <end position="71"/>
    </location>
</feature>
<reference evidence="2" key="1">
    <citation type="journal article" date="2021" name="Genome Biol. Evol.">
        <title>A High-Quality Reference Genome for a Parasitic Bivalve with Doubly Uniparental Inheritance (Bivalvia: Unionida).</title>
        <authorList>
            <person name="Smith C.H."/>
        </authorList>
    </citation>
    <scope>NUCLEOTIDE SEQUENCE</scope>
    <source>
        <strain evidence="2">CHS0354</strain>
    </source>
</reference>
<evidence type="ECO:0000256" key="1">
    <source>
        <dbReference type="SAM" id="MobiDB-lite"/>
    </source>
</evidence>
<accession>A0AAE0RTL5</accession>
<protein>
    <submittedName>
        <fullName evidence="2">Uncharacterized protein</fullName>
    </submittedName>
</protein>